<comment type="catalytic activity">
    <reaction evidence="5 9">
        <text>oxaloacetate + acetyl-CoA + H2O = citrate + CoA + H(+)</text>
        <dbReference type="Rhea" id="RHEA:16845"/>
        <dbReference type="ChEBI" id="CHEBI:15377"/>
        <dbReference type="ChEBI" id="CHEBI:15378"/>
        <dbReference type="ChEBI" id="CHEBI:16452"/>
        <dbReference type="ChEBI" id="CHEBI:16947"/>
        <dbReference type="ChEBI" id="CHEBI:57287"/>
        <dbReference type="ChEBI" id="CHEBI:57288"/>
        <dbReference type="EC" id="2.3.3.16"/>
    </reaction>
</comment>
<dbReference type="InterPro" id="IPR016143">
    <property type="entry name" value="Citrate_synth-like_sm_a-sub"/>
</dbReference>
<evidence type="ECO:0000256" key="8">
    <source>
        <dbReference type="PIRSR" id="PIRSR001369-1"/>
    </source>
</evidence>
<dbReference type="PIRSF" id="PIRSF001369">
    <property type="entry name" value="Citrate_synth"/>
    <property type="match status" value="1"/>
</dbReference>
<dbReference type="Gene3D" id="1.10.580.10">
    <property type="entry name" value="Citrate Synthase, domain 1"/>
    <property type="match status" value="1"/>
</dbReference>
<dbReference type="PANTHER" id="PTHR42871:SF1">
    <property type="entry name" value="CITRATE SYNTHASE"/>
    <property type="match status" value="1"/>
</dbReference>
<evidence type="ECO:0000256" key="6">
    <source>
        <dbReference type="NCBIfam" id="TIGR01798"/>
    </source>
</evidence>
<dbReference type="InterPro" id="IPR002020">
    <property type="entry name" value="Citrate_synthase"/>
</dbReference>
<sequence length="406" mass="45355">MTTPAAQQATSGATITIDGKTISLPLVRGTEDEAAVDIQKLRAQTLRYRGYPIEELAEKSTFLEVAWLLMHGELPTHAQLTAFSSEVTHHTMLHETFVRLFEAMPTDAHPMPVCAAAVGALATFYQQPETEQNLHDTIVRLIAKMPTIAAYSYKHSIGQPFIYPANQLEYASNFLHMMFATPCESYEVDPVLARALDLLLILHADHEQNCSTSTVRMVGSSRANLFASVAAGISALWGPLHGGANQQVIEMLENIARDEGSAEKFLARAKDHNDTTRLMGFGHRVYKSYDPRAAILKRTCSEVIARVGISSRLLEIALELEEIALQDDYFVSRKLYPNVDFYSGVIYKTLGIPVNAFTVLFAIGRMPGWIAQWLEMRRDPDFRIARPRQIYTGPTQRPYVPVEKRG</sequence>
<keyword evidence="4 7" id="KW-0808">Transferase</keyword>
<evidence type="ECO:0000313" key="11">
    <source>
        <dbReference type="EMBL" id="TMQ71710.1"/>
    </source>
</evidence>
<dbReference type="InterPro" id="IPR019810">
    <property type="entry name" value="Citrate_synthase_AS"/>
</dbReference>
<dbReference type="FunFam" id="1.10.230.10:FF:000002">
    <property type="entry name" value="Citrate synthase"/>
    <property type="match status" value="1"/>
</dbReference>
<feature type="active site" evidence="8">
    <location>
        <position position="340"/>
    </location>
</feature>
<evidence type="ECO:0000256" key="9">
    <source>
        <dbReference type="RuleBase" id="RU003370"/>
    </source>
</evidence>
<keyword evidence="3 9" id="KW-0816">Tricarboxylic acid cycle</keyword>
<dbReference type="InterPro" id="IPR010953">
    <property type="entry name" value="Citrate_synthase_typ-I"/>
</dbReference>
<dbReference type="InterPro" id="IPR016142">
    <property type="entry name" value="Citrate_synth-like_lrg_a-sub"/>
</dbReference>
<dbReference type="Gene3D" id="2.20.28.60">
    <property type="match status" value="1"/>
</dbReference>
<dbReference type="GO" id="GO:0036440">
    <property type="term" value="F:citrate synthase activity"/>
    <property type="evidence" value="ECO:0007669"/>
    <property type="project" value="UniProtKB-EC"/>
</dbReference>
<organism evidence="11 12">
    <name type="scientific">Eiseniibacteriota bacterium</name>
    <dbReference type="NCBI Taxonomy" id="2212470"/>
    <lineage>
        <taxon>Bacteria</taxon>
        <taxon>Candidatus Eiseniibacteriota</taxon>
    </lineage>
</organism>
<evidence type="ECO:0000256" key="2">
    <source>
        <dbReference type="ARBA" id="ARBA00010566"/>
    </source>
</evidence>
<dbReference type="Gene3D" id="1.10.230.10">
    <property type="entry name" value="Cytochrome P450-Terp, domain 2"/>
    <property type="match status" value="1"/>
</dbReference>
<dbReference type="NCBIfam" id="TIGR01798">
    <property type="entry name" value="cit_synth_I"/>
    <property type="match status" value="1"/>
</dbReference>
<comment type="caution">
    <text evidence="11">The sequence shown here is derived from an EMBL/GenBank/DDBJ whole genome shotgun (WGS) entry which is preliminary data.</text>
</comment>
<dbReference type="UniPathway" id="UPA00223">
    <property type="reaction ID" value="UER00717"/>
</dbReference>
<evidence type="ECO:0000313" key="12">
    <source>
        <dbReference type="Proteomes" id="UP000319836"/>
    </source>
</evidence>
<evidence type="ECO:0000256" key="4">
    <source>
        <dbReference type="ARBA" id="ARBA00022679"/>
    </source>
</evidence>
<dbReference type="InterPro" id="IPR036969">
    <property type="entry name" value="Citrate_synthase_sf"/>
</dbReference>
<dbReference type="EMBL" id="VBPA01000106">
    <property type="protein sequence ID" value="TMQ71710.1"/>
    <property type="molecule type" value="Genomic_DNA"/>
</dbReference>
<dbReference type="PANTHER" id="PTHR42871">
    <property type="entry name" value="CITRATE SYNTHASE"/>
    <property type="match status" value="1"/>
</dbReference>
<dbReference type="Proteomes" id="UP000319836">
    <property type="component" value="Unassembled WGS sequence"/>
</dbReference>
<feature type="active site" evidence="8">
    <location>
        <position position="283"/>
    </location>
</feature>
<accession>A0A538U735</accession>
<name>A0A538U735_UNCEI</name>
<protein>
    <recommendedName>
        <fullName evidence="6 7">Citrate synthase</fullName>
    </recommendedName>
</protein>
<dbReference type="AlphaFoldDB" id="A0A538U735"/>
<reference evidence="11 12" key="1">
    <citation type="journal article" date="2019" name="Nat. Microbiol.">
        <title>Mediterranean grassland soil C-N compound turnover is dependent on rainfall and depth, and is mediated by genomically divergent microorganisms.</title>
        <authorList>
            <person name="Diamond S."/>
            <person name="Andeer P.F."/>
            <person name="Li Z."/>
            <person name="Crits-Christoph A."/>
            <person name="Burstein D."/>
            <person name="Anantharaman K."/>
            <person name="Lane K.R."/>
            <person name="Thomas B.C."/>
            <person name="Pan C."/>
            <person name="Northen T.R."/>
            <person name="Banfield J.F."/>
        </authorList>
    </citation>
    <scope>NUCLEOTIDE SEQUENCE [LARGE SCALE GENOMIC DNA]</scope>
    <source>
        <strain evidence="11">WS_10</strain>
    </source>
</reference>
<proteinExistence type="inferred from homology"/>
<dbReference type="Pfam" id="PF00285">
    <property type="entry name" value="Citrate_synt"/>
    <property type="match status" value="1"/>
</dbReference>
<dbReference type="NCBIfam" id="NF004126">
    <property type="entry name" value="PRK05614.1"/>
    <property type="match status" value="1"/>
</dbReference>
<evidence type="ECO:0000256" key="5">
    <source>
        <dbReference type="ARBA" id="ARBA00049288"/>
    </source>
</evidence>
<dbReference type="GO" id="GO:0006099">
    <property type="term" value="P:tricarboxylic acid cycle"/>
    <property type="evidence" value="ECO:0007669"/>
    <property type="project" value="UniProtKB-UniRule"/>
</dbReference>
<evidence type="ECO:0000256" key="3">
    <source>
        <dbReference type="ARBA" id="ARBA00022532"/>
    </source>
</evidence>
<keyword evidence="11" id="KW-0012">Acyltransferase</keyword>
<dbReference type="GO" id="GO:0005737">
    <property type="term" value="C:cytoplasm"/>
    <property type="evidence" value="ECO:0007669"/>
    <property type="project" value="InterPro"/>
</dbReference>
<evidence type="ECO:0000256" key="1">
    <source>
        <dbReference type="ARBA" id="ARBA00004751"/>
    </source>
</evidence>
<dbReference type="InterPro" id="IPR024176">
    <property type="entry name" value="Citrate_synthase_bac-typ"/>
</dbReference>
<dbReference type="PRINTS" id="PR00143">
    <property type="entry name" value="CITRTSNTHASE"/>
</dbReference>
<evidence type="ECO:0000256" key="7">
    <source>
        <dbReference type="PIRNR" id="PIRNR001369"/>
    </source>
</evidence>
<gene>
    <name evidence="11" type="ORF">E6K80_04780</name>
</gene>
<comment type="pathway">
    <text evidence="1 9">Carbohydrate metabolism; tricarboxylic acid cycle; isocitrate from oxaloacetate: step 1/2.</text>
</comment>
<comment type="similarity">
    <text evidence="2 7 10">Belongs to the citrate synthase family.</text>
</comment>
<evidence type="ECO:0000256" key="10">
    <source>
        <dbReference type="RuleBase" id="RU003406"/>
    </source>
</evidence>
<dbReference type="SUPFAM" id="SSF48256">
    <property type="entry name" value="Citrate synthase"/>
    <property type="match status" value="1"/>
</dbReference>
<dbReference type="PROSITE" id="PS00480">
    <property type="entry name" value="CITRATE_SYNTHASE"/>
    <property type="match status" value="1"/>
</dbReference>